<dbReference type="EC" id="2.7.11.1" evidence="9"/>
<dbReference type="RefSeq" id="WP_378210100.1">
    <property type="nucleotide sequence ID" value="NZ_JBHLZP010000362.1"/>
</dbReference>
<feature type="transmembrane region" description="Helical" evidence="7">
    <location>
        <begin position="371"/>
        <end position="394"/>
    </location>
</feature>
<dbReference type="EMBL" id="JBHLZP010000362">
    <property type="protein sequence ID" value="MFB9837287.1"/>
    <property type="molecule type" value="Genomic_DNA"/>
</dbReference>
<dbReference type="InterPro" id="IPR008271">
    <property type="entry name" value="Ser/Thr_kinase_AS"/>
</dbReference>
<evidence type="ECO:0000256" key="7">
    <source>
        <dbReference type="SAM" id="Phobius"/>
    </source>
</evidence>
<dbReference type="PROSITE" id="PS00108">
    <property type="entry name" value="PROTEIN_KINASE_ST"/>
    <property type="match status" value="1"/>
</dbReference>
<dbReference type="GO" id="GO:0004674">
    <property type="term" value="F:protein serine/threonine kinase activity"/>
    <property type="evidence" value="ECO:0007669"/>
    <property type="project" value="UniProtKB-EC"/>
</dbReference>
<feature type="compositionally biased region" description="Low complexity" evidence="6">
    <location>
        <begin position="405"/>
        <end position="418"/>
    </location>
</feature>
<proteinExistence type="predicted"/>
<evidence type="ECO:0000256" key="2">
    <source>
        <dbReference type="ARBA" id="ARBA00022741"/>
    </source>
</evidence>
<evidence type="ECO:0000256" key="4">
    <source>
        <dbReference type="ARBA" id="ARBA00022840"/>
    </source>
</evidence>
<evidence type="ECO:0000256" key="6">
    <source>
        <dbReference type="SAM" id="MobiDB-lite"/>
    </source>
</evidence>
<keyword evidence="7" id="KW-0812">Transmembrane</keyword>
<dbReference type="Pfam" id="PF00069">
    <property type="entry name" value="Pkinase"/>
    <property type="match status" value="1"/>
</dbReference>
<dbReference type="InterPro" id="IPR000719">
    <property type="entry name" value="Prot_kinase_dom"/>
</dbReference>
<dbReference type="PROSITE" id="PS50011">
    <property type="entry name" value="PROTEIN_KINASE_DOM"/>
    <property type="match status" value="1"/>
</dbReference>
<reference evidence="9 10" key="1">
    <citation type="submission" date="2024-09" db="EMBL/GenBank/DDBJ databases">
        <authorList>
            <person name="Sun Q."/>
            <person name="Mori K."/>
        </authorList>
    </citation>
    <scope>NUCLEOTIDE SEQUENCE [LARGE SCALE GENOMIC DNA]</scope>
    <source>
        <strain evidence="9 10">TBRC 0563</strain>
    </source>
</reference>
<dbReference type="SMART" id="SM00220">
    <property type="entry name" value="S_TKc"/>
    <property type="match status" value="1"/>
</dbReference>
<keyword evidence="10" id="KW-1185">Reference proteome</keyword>
<dbReference type="PANTHER" id="PTHR43289">
    <property type="entry name" value="MITOGEN-ACTIVATED PROTEIN KINASE KINASE KINASE 20-RELATED"/>
    <property type="match status" value="1"/>
</dbReference>
<keyword evidence="4 5" id="KW-0067">ATP-binding</keyword>
<evidence type="ECO:0000256" key="5">
    <source>
        <dbReference type="PROSITE-ProRule" id="PRU10141"/>
    </source>
</evidence>
<feature type="binding site" evidence="5">
    <location>
        <position position="43"/>
    </location>
    <ligand>
        <name>ATP</name>
        <dbReference type="ChEBI" id="CHEBI:30616"/>
    </ligand>
</feature>
<dbReference type="InterPro" id="IPR011009">
    <property type="entry name" value="Kinase-like_dom_sf"/>
</dbReference>
<feature type="compositionally biased region" description="Pro residues" evidence="6">
    <location>
        <begin position="338"/>
        <end position="348"/>
    </location>
</feature>
<feature type="domain" description="Protein kinase" evidence="8">
    <location>
        <begin position="15"/>
        <end position="272"/>
    </location>
</feature>
<dbReference type="InterPro" id="IPR017441">
    <property type="entry name" value="Protein_kinase_ATP_BS"/>
</dbReference>
<dbReference type="Gene3D" id="3.30.200.20">
    <property type="entry name" value="Phosphorylase Kinase, domain 1"/>
    <property type="match status" value="1"/>
</dbReference>
<dbReference type="PANTHER" id="PTHR43289:SF34">
    <property type="entry name" value="SERINE_THREONINE-PROTEIN KINASE YBDM-RELATED"/>
    <property type="match status" value="1"/>
</dbReference>
<dbReference type="CDD" id="cd14014">
    <property type="entry name" value="STKc_PknB_like"/>
    <property type="match status" value="1"/>
</dbReference>
<keyword evidence="7" id="KW-1133">Transmembrane helix</keyword>
<evidence type="ECO:0000313" key="9">
    <source>
        <dbReference type="EMBL" id="MFB9837287.1"/>
    </source>
</evidence>
<dbReference type="SUPFAM" id="SSF56112">
    <property type="entry name" value="Protein kinase-like (PK-like)"/>
    <property type="match status" value="1"/>
</dbReference>
<protein>
    <submittedName>
        <fullName evidence="9">Serine/threonine-protein kinase</fullName>
        <ecNumber evidence="9">2.7.11.1</ecNumber>
    </submittedName>
</protein>
<name>A0ABV5YTI6_9ACTN</name>
<organism evidence="9 10">
    <name type="scientific">Actinoallomurus acaciae</name>
    <dbReference type="NCBI Taxonomy" id="502577"/>
    <lineage>
        <taxon>Bacteria</taxon>
        <taxon>Bacillati</taxon>
        <taxon>Actinomycetota</taxon>
        <taxon>Actinomycetes</taxon>
        <taxon>Streptosporangiales</taxon>
        <taxon>Thermomonosporaceae</taxon>
        <taxon>Actinoallomurus</taxon>
    </lineage>
</organism>
<keyword evidence="3 9" id="KW-0418">Kinase</keyword>
<keyword evidence="1 9" id="KW-0808">Transferase</keyword>
<keyword evidence="2 5" id="KW-0547">Nucleotide-binding</keyword>
<keyword evidence="7" id="KW-0472">Membrane</keyword>
<dbReference type="Gene3D" id="1.10.510.10">
    <property type="entry name" value="Transferase(Phosphotransferase) domain 1"/>
    <property type="match status" value="1"/>
</dbReference>
<evidence type="ECO:0000256" key="1">
    <source>
        <dbReference type="ARBA" id="ARBA00022679"/>
    </source>
</evidence>
<feature type="region of interest" description="Disordered" evidence="6">
    <location>
        <begin position="403"/>
        <end position="425"/>
    </location>
</feature>
<gene>
    <name evidence="9" type="ORF">ACFFNX_34450</name>
</gene>
<feature type="region of interest" description="Disordered" evidence="6">
    <location>
        <begin position="289"/>
        <end position="368"/>
    </location>
</feature>
<comment type="caution">
    <text evidence="9">The sequence shown here is derived from an EMBL/GenBank/DDBJ whole genome shotgun (WGS) entry which is preliminary data.</text>
</comment>
<dbReference type="PROSITE" id="PS00107">
    <property type="entry name" value="PROTEIN_KINASE_ATP"/>
    <property type="match status" value="1"/>
</dbReference>
<evidence type="ECO:0000313" key="10">
    <source>
        <dbReference type="Proteomes" id="UP001589627"/>
    </source>
</evidence>
<sequence>MNPLTPDDPQIIDRYRLEGRLGEGGMGAVYLGRSPEGAPVAVKVIRRELAIDPGFRARFAGEIANARRVASFCTAKVLAHGESDGRPYLVTQFIEGPSLSDYIAEHGALPAEPLRALAAGIATALAAIHTAKLVHRDLKPANVILSAGGPRVIDFGIARALDSDTKHTQTGFIVGSPGWIPPEQVFENQVGTAGDVFTWGTLIAYAATGRHPYGEGTLMVLAVRAHQGEHDLTGIPDDLRPLVIAALDADPARRPGTEQLLVDLIGETDPETAVSQMVGSQWASKLPPQTFVSPLPPGTPPTAESGPPRTVLENGPGAGMPTPGVPTRYAASGHTPPTAQPPGFPYPAAPMGAAAAPGRPPQGRREGRSSLVLVGGPVAIVVVALIALLGVVFSTNDDHRHHAMPPATAASPSPAPTAKTVSDLSGMCRKVGTAVPSHARSR</sequence>
<evidence type="ECO:0000256" key="3">
    <source>
        <dbReference type="ARBA" id="ARBA00022777"/>
    </source>
</evidence>
<dbReference type="Proteomes" id="UP001589627">
    <property type="component" value="Unassembled WGS sequence"/>
</dbReference>
<accession>A0ABV5YTI6</accession>
<evidence type="ECO:0000259" key="8">
    <source>
        <dbReference type="PROSITE" id="PS50011"/>
    </source>
</evidence>